<dbReference type="STRING" id="1314751.GCA_001591425_01628"/>
<dbReference type="PROSITE" id="PS51350">
    <property type="entry name" value="PTS_HPR_DOM"/>
    <property type="match status" value="1"/>
</dbReference>
<dbReference type="Proteomes" id="UP000215224">
    <property type="component" value="Chromosome"/>
</dbReference>
<gene>
    <name evidence="2" type="ORF">BC6307_14195</name>
</gene>
<keyword evidence="3" id="KW-1185">Reference proteome</keyword>
<proteinExistence type="predicted"/>
<evidence type="ECO:0000313" key="3">
    <source>
        <dbReference type="Proteomes" id="UP000215224"/>
    </source>
</evidence>
<dbReference type="KEGG" id="bcoh:BC6307_14195"/>
<organism evidence="2 3">
    <name type="scientific">Sutcliffiella cohnii</name>
    <dbReference type="NCBI Taxonomy" id="33932"/>
    <lineage>
        <taxon>Bacteria</taxon>
        <taxon>Bacillati</taxon>
        <taxon>Bacillota</taxon>
        <taxon>Bacilli</taxon>
        <taxon>Bacillales</taxon>
        <taxon>Bacillaceae</taxon>
        <taxon>Sutcliffiella</taxon>
    </lineage>
</organism>
<dbReference type="SUPFAM" id="SSF55594">
    <property type="entry name" value="HPr-like"/>
    <property type="match status" value="1"/>
</dbReference>
<dbReference type="AlphaFoldDB" id="A0A223KSM0"/>
<feature type="domain" description="HPr" evidence="1">
    <location>
        <begin position="1"/>
        <end position="80"/>
    </location>
</feature>
<dbReference type="InterPro" id="IPR000032">
    <property type="entry name" value="HPr-like"/>
</dbReference>
<evidence type="ECO:0000313" key="2">
    <source>
        <dbReference type="EMBL" id="AST92358.1"/>
    </source>
</evidence>
<name>A0A223KSM0_9BACI</name>
<dbReference type="InterPro" id="IPR035895">
    <property type="entry name" value="HPr-like_sf"/>
</dbReference>
<accession>A0A223KSM0</accession>
<dbReference type="Gene3D" id="3.30.1340.10">
    <property type="entry name" value="HPr-like"/>
    <property type="match status" value="1"/>
</dbReference>
<sequence length="80" mass="8620">MVVTVLKPIFGEAASKVVNTTSSYSGTVLFKKEHWVIDAKSLLGLLALALQPGQEVEITADEGTEVIEALLQLGMFEKKS</sequence>
<protein>
    <submittedName>
        <fullName evidence="2">PTS sorbose transporter subunit IIC</fullName>
    </submittedName>
</protein>
<dbReference type="Pfam" id="PF00381">
    <property type="entry name" value="PTS-HPr"/>
    <property type="match status" value="1"/>
</dbReference>
<dbReference type="RefSeq" id="WP_066414480.1">
    <property type="nucleotide sequence ID" value="NZ_CP018866.1"/>
</dbReference>
<dbReference type="EMBL" id="CP018866">
    <property type="protein sequence ID" value="AST92358.1"/>
    <property type="molecule type" value="Genomic_DNA"/>
</dbReference>
<reference evidence="2 3" key="1">
    <citation type="submission" date="2016-12" db="EMBL/GenBank/DDBJ databases">
        <title>The whole genome sequencing and assembly of Bacillus cohnii DSM 6307T strain.</title>
        <authorList>
            <person name="Lee Y.-J."/>
            <person name="Yi H."/>
            <person name="Bahn Y.-S."/>
            <person name="Kim J.F."/>
            <person name="Lee D.-W."/>
        </authorList>
    </citation>
    <scope>NUCLEOTIDE SEQUENCE [LARGE SCALE GENOMIC DNA]</scope>
    <source>
        <strain evidence="2 3">DSM 6307</strain>
    </source>
</reference>
<evidence type="ECO:0000259" key="1">
    <source>
        <dbReference type="PROSITE" id="PS51350"/>
    </source>
</evidence>